<keyword evidence="4" id="KW-0862">Zinc</keyword>
<dbReference type="PROSITE" id="PS50081">
    <property type="entry name" value="ZF_DAG_PE_2"/>
    <property type="match status" value="1"/>
</dbReference>
<proteinExistence type="predicted"/>
<feature type="domain" description="Phorbol-ester/DAG-type" evidence="5">
    <location>
        <begin position="88"/>
        <end position="138"/>
    </location>
</feature>
<organism evidence="6">
    <name type="scientific">Brassica napus</name>
    <name type="common">Rape</name>
    <dbReference type="NCBI Taxonomy" id="3708"/>
    <lineage>
        <taxon>Eukaryota</taxon>
        <taxon>Viridiplantae</taxon>
        <taxon>Streptophyta</taxon>
        <taxon>Embryophyta</taxon>
        <taxon>Tracheophyta</taxon>
        <taxon>Spermatophyta</taxon>
        <taxon>Magnoliopsida</taxon>
        <taxon>eudicotyledons</taxon>
        <taxon>Gunneridae</taxon>
        <taxon>Pentapetalae</taxon>
        <taxon>rosids</taxon>
        <taxon>malvids</taxon>
        <taxon>Brassicales</taxon>
        <taxon>Brassicaceae</taxon>
        <taxon>Brassiceae</taxon>
        <taxon>Brassica</taxon>
    </lineage>
</organism>
<dbReference type="InterPro" id="IPR054483">
    <property type="entry name" value="DC1-like_CT"/>
</dbReference>
<accession>A0A816IGK4</accession>
<dbReference type="AlphaFoldDB" id="A0A816IGK4"/>
<keyword evidence="1" id="KW-0479">Metal-binding</keyword>
<keyword evidence="2" id="KW-0677">Repeat</keyword>
<feature type="non-terminal residue" evidence="6">
    <location>
        <position position="586"/>
    </location>
</feature>
<dbReference type="InterPro" id="IPR013083">
    <property type="entry name" value="Znf_RING/FYVE/PHD"/>
</dbReference>
<dbReference type="InterPro" id="IPR046349">
    <property type="entry name" value="C1-like_sf"/>
</dbReference>
<dbReference type="Proteomes" id="UP001295469">
    <property type="component" value="Chromosome C03"/>
</dbReference>
<name>A0A816IGK4_BRANA</name>
<sequence length="586" mass="68334">TAKRFYFDYILHYLSIRVPYKRKHMARRTSYLRHRIPALEIWERPCMQLGYAQQRSCSVLYKIFIMTQVCNCSRSVKAHEILTESHTRHVLRERTWDSRDVVCKLCGNGVSYGSTTYYCRLCRSYFHKDCLTITSPKIHEHTLTYLQRKHSFGCDACGFVRPDEIDMFGCLQCDFFVHRSCIFLPRVIKLTRHSHYLSHVFHILDDEAMCGVCQGRFSSGYGGYACIDKTCDYVVHSTCATNINVWDGIDVEGEFKEVSSSKDAVVSSLEEMDDIQVHHFSHDHGLSRINVSVDHEECRQVCEACILPIDMGTFLGCKECSFALHEECARLPPEIEHPLHRHRITVQVQRNINEGFFTCSACKQDSCGFMYQCCQEECGFKIDVKCASFTDPFKHKPHKCPLYLRLEDLGNRKSYWCCGCHEYSTTVATCIKCKDSSFDFKCLNLPPVIRYKYDIHPLTLYSDRKRYEEQLEKFWKSNWGRDRLPYSWCDVCEEEVHEYLLFYICFDCRTTIHFKCILGSYPYMKPSRKIKVNGLKIQIASNTGSSRPICHTCHSLCRDKLVFKENGLCFCSLKCIHSTKLVLRSE</sequence>
<dbReference type="SMART" id="SM00109">
    <property type="entry name" value="C1"/>
    <property type="match status" value="3"/>
</dbReference>
<evidence type="ECO:0000259" key="5">
    <source>
        <dbReference type="PROSITE" id="PS50081"/>
    </source>
</evidence>
<evidence type="ECO:0000256" key="4">
    <source>
        <dbReference type="ARBA" id="ARBA00022833"/>
    </source>
</evidence>
<gene>
    <name evidence="6" type="ORF">DARMORV10_C03P74360.1</name>
</gene>
<dbReference type="SUPFAM" id="SSF57889">
    <property type="entry name" value="Cysteine-rich domain"/>
    <property type="match status" value="3"/>
</dbReference>
<dbReference type="SMART" id="SM00249">
    <property type="entry name" value="PHD"/>
    <property type="match status" value="4"/>
</dbReference>
<dbReference type="InterPro" id="IPR053192">
    <property type="entry name" value="Vacuole_Formation_Reg"/>
</dbReference>
<reference evidence="6" key="1">
    <citation type="submission" date="2021-01" db="EMBL/GenBank/DDBJ databases">
        <authorList>
            <consortium name="Genoscope - CEA"/>
            <person name="William W."/>
        </authorList>
    </citation>
    <scope>NUCLEOTIDE SEQUENCE</scope>
</reference>
<dbReference type="PANTHER" id="PTHR32410:SF160">
    <property type="entry name" value="CYSTEINE_HISTIDINE-RICH C1 DOMAIN FAMILY PROTEIN"/>
    <property type="match status" value="1"/>
</dbReference>
<dbReference type="InterPro" id="IPR001965">
    <property type="entry name" value="Znf_PHD"/>
</dbReference>
<evidence type="ECO:0000256" key="2">
    <source>
        <dbReference type="ARBA" id="ARBA00022737"/>
    </source>
</evidence>
<dbReference type="Pfam" id="PF03107">
    <property type="entry name" value="C1_2"/>
    <property type="match status" value="4"/>
</dbReference>
<dbReference type="EMBL" id="HG994367">
    <property type="protein sequence ID" value="CAF1709434.1"/>
    <property type="molecule type" value="Genomic_DNA"/>
</dbReference>
<dbReference type="Pfam" id="PF22926">
    <property type="entry name" value="C1-like_CT"/>
    <property type="match status" value="1"/>
</dbReference>
<dbReference type="GO" id="GO:0008270">
    <property type="term" value="F:zinc ion binding"/>
    <property type="evidence" value="ECO:0007669"/>
    <property type="project" value="UniProtKB-KW"/>
</dbReference>
<dbReference type="Gene3D" id="3.30.40.10">
    <property type="entry name" value="Zinc/RING finger domain, C3HC4 (zinc finger)"/>
    <property type="match status" value="1"/>
</dbReference>
<evidence type="ECO:0000313" key="6">
    <source>
        <dbReference type="EMBL" id="CAF1709434.1"/>
    </source>
</evidence>
<dbReference type="InterPro" id="IPR004146">
    <property type="entry name" value="DC1"/>
</dbReference>
<keyword evidence="3" id="KW-0863">Zinc-finger</keyword>
<evidence type="ECO:0000256" key="1">
    <source>
        <dbReference type="ARBA" id="ARBA00022723"/>
    </source>
</evidence>
<evidence type="ECO:0000256" key="3">
    <source>
        <dbReference type="ARBA" id="ARBA00022771"/>
    </source>
</evidence>
<dbReference type="InterPro" id="IPR002219">
    <property type="entry name" value="PKC_DAG/PE"/>
</dbReference>
<protein>
    <submittedName>
        <fullName evidence="6">(rape) hypothetical protein</fullName>
    </submittedName>
</protein>
<dbReference type="InterPro" id="IPR011011">
    <property type="entry name" value="Znf_FYVE_PHD"/>
</dbReference>
<dbReference type="PANTHER" id="PTHR32410">
    <property type="entry name" value="CYSTEINE/HISTIDINE-RICH C1 DOMAIN FAMILY PROTEIN"/>
    <property type="match status" value="1"/>
</dbReference>
<dbReference type="SUPFAM" id="SSF57903">
    <property type="entry name" value="FYVE/PHD zinc finger"/>
    <property type="match status" value="1"/>
</dbReference>